<comment type="caution">
    <text evidence="1">The sequence shown here is derived from an EMBL/GenBank/DDBJ whole genome shotgun (WGS) entry which is preliminary data.</text>
</comment>
<dbReference type="EMBL" id="CM039434">
    <property type="protein sequence ID" value="KAI4323076.1"/>
    <property type="molecule type" value="Genomic_DNA"/>
</dbReference>
<evidence type="ECO:0000313" key="2">
    <source>
        <dbReference type="Proteomes" id="UP000828941"/>
    </source>
</evidence>
<keyword evidence="2" id="KW-1185">Reference proteome</keyword>
<protein>
    <submittedName>
        <fullName evidence="1">Uncharacterized protein</fullName>
    </submittedName>
</protein>
<accession>A0ACB9MGF4</accession>
<sequence length="332" mass="35731">MSIVKNDGSRNRVVHDQACKPPADKNVVLQLPTGKKKVQVDKSSSASGGSLANLWGCASVKSKPSSSPPAENSNTVSSSAGGGSSDDDCQNVNLRRSSNGDGTRKRRVVFDFSDEDEYEDAINLSSPDVPSKDVAQDQQNDKPKVKEGRTSDGEANQPWREYLSVIGKCTSTRKSSTEKSESHAPEILVNKKDNSNNAAPGSPKRRKVLKTRIDERGREGWISVVCQLPLYGIHSTTGADPFYWIWVILASNRGTVVELGITPIVTSGLVMQLLAGSKIIEVDNNVREDRALLNGAQKLLGILIAIGEAVAYVLSGTMPSSSLFICKTLFVS</sequence>
<reference evidence="1 2" key="1">
    <citation type="journal article" date="2022" name="DNA Res.">
        <title>Chromosomal-level genome assembly of the orchid tree Bauhinia variegata (Leguminosae; Cercidoideae) supports the allotetraploid origin hypothesis of Bauhinia.</title>
        <authorList>
            <person name="Zhong Y."/>
            <person name="Chen Y."/>
            <person name="Zheng D."/>
            <person name="Pang J."/>
            <person name="Liu Y."/>
            <person name="Luo S."/>
            <person name="Meng S."/>
            <person name="Qian L."/>
            <person name="Wei D."/>
            <person name="Dai S."/>
            <person name="Zhou R."/>
        </authorList>
    </citation>
    <scope>NUCLEOTIDE SEQUENCE [LARGE SCALE GENOMIC DNA]</scope>
    <source>
        <strain evidence="1">BV-YZ2020</strain>
    </source>
</reference>
<dbReference type="Proteomes" id="UP000828941">
    <property type="component" value="Chromosome 9"/>
</dbReference>
<gene>
    <name evidence="1" type="ORF">L6164_022712</name>
</gene>
<name>A0ACB9MGF4_BAUVA</name>
<proteinExistence type="predicted"/>
<organism evidence="1 2">
    <name type="scientific">Bauhinia variegata</name>
    <name type="common">Purple orchid tree</name>
    <name type="synonym">Phanera variegata</name>
    <dbReference type="NCBI Taxonomy" id="167791"/>
    <lineage>
        <taxon>Eukaryota</taxon>
        <taxon>Viridiplantae</taxon>
        <taxon>Streptophyta</taxon>
        <taxon>Embryophyta</taxon>
        <taxon>Tracheophyta</taxon>
        <taxon>Spermatophyta</taxon>
        <taxon>Magnoliopsida</taxon>
        <taxon>eudicotyledons</taxon>
        <taxon>Gunneridae</taxon>
        <taxon>Pentapetalae</taxon>
        <taxon>rosids</taxon>
        <taxon>fabids</taxon>
        <taxon>Fabales</taxon>
        <taxon>Fabaceae</taxon>
        <taxon>Cercidoideae</taxon>
        <taxon>Cercideae</taxon>
        <taxon>Bauhiniinae</taxon>
        <taxon>Bauhinia</taxon>
    </lineage>
</organism>
<evidence type="ECO:0000313" key="1">
    <source>
        <dbReference type="EMBL" id="KAI4323076.1"/>
    </source>
</evidence>